<name>A0A397YE34_BRACM</name>
<proteinExistence type="predicted"/>
<sequence>MYQHCGSATVLLRYAFQIALHSLWRERNERRHGSVPVPVAFLVRFIYRQVKNYCLSISAMGSQKHGALFQRWFASQA</sequence>
<accession>A0A397YE34</accession>
<evidence type="ECO:0000313" key="1">
    <source>
        <dbReference type="EMBL" id="RID51709.1"/>
    </source>
</evidence>
<protein>
    <recommendedName>
        <fullName evidence="3">Dilute domain-containing protein</fullName>
    </recommendedName>
</protein>
<gene>
    <name evidence="1" type="ORF">BRARA_H02356</name>
</gene>
<reference evidence="1 2" key="1">
    <citation type="submission" date="2018-06" db="EMBL/GenBank/DDBJ databases">
        <title>WGS assembly of Brassica rapa FPsc.</title>
        <authorList>
            <person name="Bowman J."/>
            <person name="Kohchi T."/>
            <person name="Yamato K."/>
            <person name="Jenkins J."/>
            <person name="Shu S."/>
            <person name="Ishizaki K."/>
            <person name="Yamaoka S."/>
            <person name="Nishihama R."/>
            <person name="Nakamura Y."/>
            <person name="Berger F."/>
            <person name="Adam C."/>
            <person name="Aki S."/>
            <person name="Althoff F."/>
            <person name="Araki T."/>
            <person name="Arteaga-Vazquez M."/>
            <person name="Balasubrmanian S."/>
            <person name="Bauer D."/>
            <person name="Boehm C."/>
            <person name="Briginshaw L."/>
            <person name="Caballero-Perez J."/>
            <person name="Catarino B."/>
            <person name="Chen F."/>
            <person name="Chiyoda S."/>
            <person name="Chovatia M."/>
            <person name="Davies K."/>
            <person name="Delmans M."/>
            <person name="Demura T."/>
            <person name="Dierschke T."/>
            <person name="Dolan L."/>
            <person name="Dorantes-Acosta A."/>
            <person name="Eklund D."/>
            <person name="Florent S."/>
            <person name="Flores-Sandoval E."/>
            <person name="Fujiyama A."/>
            <person name="Fukuzawa H."/>
            <person name="Galik B."/>
            <person name="Grimanelli D."/>
            <person name="Grimwood J."/>
            <person name="Grossniklaus U."/>
            <person name="Hamada T."/>
            <person name="Haseloff J."/>
            <person name="Hetherington A."/>
            <person name="Higo A."/>
            <person name="Hirakawa Y."/>
            <person name="Hundley H."/>
            <person name="Ikeda Y."/>
            <person name="Inoue K."/>
            <person name="Inoue S."/>
            <person name="Ishida S."/>
            <person name="Jia Q."/>
            <person name="Kakita M."/>
            <person name="Kanazawa T."/>
            <person name="Kawai Y."/>
            <person name="Kawashima T."/>
            <person name="Kennedy M."/>
            <person name="Kinose K."/>
            <person name="Kinoshita T."/>
            <person name="Kohara Y."/>
            <person name="Koide E."/>
            <person name="Komatsu K."/>
            <person name="Kopischke S."/>
            <person name="Kubo M."/>
            <person name="Kyozuka J."/>
            <person name="Lagercrantz U."/>
            <person name="Lin S."/>
            <person name="Lindquist E."/>
            <person name="Lipzen A."/>
            <person name="Lu C."/>
            <person name="Luna E."/>
            <person name="Martienssen R."/>
            <person name="Minamino N."/>
            <person name="Mizutani M."/>
            <person name="Mizutani M."/>
            <person name="Mochizuki N."/>
            <person name="Monte I."/>
            <person name="Mosher R."/>
            <person name="Nagasaki H."/>
            <person name="Nakagami H."/>
            <person name="Naramoto S."/>
            <person name="Nishitani K."/>
            <person name="Ohtani M."/>
            <person name="Okamoto T."/>
            <person name="Okumura M."/>
            <person name="Phillips J."/>
            <person name="Pollak B."/>
            <person name="Reinders A."/>
            <person name="Roevekamp M."/>
            <person name="Sano R."/>
            <person name="Sawa S."/>
            <person name="Schmid M."/>
            <person name="Shirakawa M."/>
            <person name="Solano R."/>
            <person name="Spunde A."/>
            <person name="Suetsugu N."/>
            <person name="Sugano S."/>
            <person name="Sugiyama A."/>
            <person name="Sun R."/>
            <person name="Suzuki Y."/>
            <person name="Takenaka M."/>
            <person name="Takezawa D."/>
            <person name="Tomogane H."/>
            <person name="Tsuzuki M."/>
            <person name="Ueda T."/>
            <person name="Umeda M."/>
            <person name="Ward J."/>
            <person name="Watanabe Y."/>
            <person name="Yazaki K."/>
            <person name="Yokoyama R."/>
            <person name="Yoshitake Y."/>
            <person name="Yotsui I."/>
            <person name="Zachgo S."/>
            <person name="Schmutz J."/>
        </authorList>
    </citation>
    <scope>NUCLEOTIDE SEQUENCE [LARGE SCALE GENOMIC DNA]</scope>
    <source>
        <strain evidence="2">cv. B-3</strain>
    </source>
</reference>
<dbReference type="AlphaFoldDB" id="A0A397YE34"/>
<dbReference type="EMBL" id="CM010635">
    <property type="protein sequence ID" value="RID51709.1"/>
    <property type="molecule type" value="Genomic_DNA"/>
</dbReference>
<organism evidence="1 2">
    <name type="scientific">Brassica campestris</name>
    <name type="common">Field mustard</name>
    <dbReference type="NCBI Taxonomy" id="3711"/>
    <lineage>
        <taxon>Eukaryota</taxon>
        <taxon>Viridiplantae</taxon>
        <taxon>Streptophyta</taxon>
        <taxon>Embryophyta</taxon>
        <taxon>Tracheophyta</taxon>
        <taxon>Spermatophyta</taxon>
        <taxon>Magnoliopsida</taxon>
        <taxon>eudicotyledons</taxon>
        <taxon>Gunneridae</taxon>
        <taxon>Pentapetalae</taxon>
        <taxon>rosids</taxon>
        <taxon>malvids</taxon>
        <taxon>Brassicales</taxon>
        <taxon>Brassicaceae</taxon>
        <taxon>Brassiceae</taxon>
        <taxon>Brassica</taxon>
    </lineage>
</organism>
<evidence type="ECO:0000313" key="2">
    <source>
        <dbReference type="Proteomes" id="UP000264353"/>
    </source>
</evidence>
<evidence type="ECO:0008006" key="3">
    <source>
        <dbReference type="Google" id="ProtNLM"/>
    </source>
</evidence>
<dbReference type="Proteomes" id="UP000264353">
    <property type="component" value="Chromosome A8"/>
</dbReference>